<evidence type="ECO:0000256" key="1">
    <source>
        <dbReference type="ARBA" id="ARBA00022450"/>
    </source>
</evidence>
<dbReference type="Gene3D" id="3.40.50.1820">
    <property type="entry name" value="alpha/beta hydrolase"/>
    <property type="match status" value="1"/>
</dbReference>
<accession>A0A5M9MAS4</accession>
<dbReference type="EMBL" id="QUQM01000005">
    <property type="protein sequence ID" value="KAA8642766.1"/>
    <property type="molecule type" value="Genomic_DNA"/>
</dbReference>
<dbReference type="PROSITE" id="PS52019">
    <property type="entry name" value="PKS_MFAS_DH"/>
    <property type="match status" value="1"/>
</dbReference>
<dbReference type="OrthoDB" id="329835at2759"/>
<dbReference type="InterPro" id="IPR001227">
    <property type="entry name" value="Ac_transferase_dom_sf"/>
</dbReference>
<dbReference type="InterPro" id="IPR036736">
    <property type="entry name" value="ACP-like_sf"/>
</dbReference>
<feature type="active site" description="Proton donor; for dehydratase activity" evidence="4">
    <location>
        <position position="1535"/>
    </location>
</feature>
<dbReference type="SUPFAM" id="SSF53901">
    <property type="entry name" value="Thiolase-like"/>
    <property type="match status" value="1"/>
</dbReference>
<keyword evidence="3" id="KW-0808">Transferase</keyword>
<dbReference type="InterPro" id="IPR020841">
    <property type="entry name" value="PKS_Beta-ketoAc_synthase_dom"/>
</dbReference>
<organism evidence="9 10">
    <name type="scientific">Aspergillus tanneri</name>
    <dbReference type="NCBI Taxonomy" id="1220188"/>
    <lineage>
        <taxon>Eukaryota</taxon>
        <taxon>Fungi</taxon>
        <taxon>Dikarya</taxon>
        <taxon>Ascomycota</taxon>
        <taxon>Pezizomycotina</taxon>
        <taxon>Eurotiomycetes</taxon>
        <taxon>Eurotiomycetidae</taxon>
        <taxon>Eurotiales</taxon>
        <taxon>Aspergillaceae</taxon>
        <taxon>Aspergillus</taxon>
        <taxon>Aspergillus subgen. Circumdati</taxon>
    </lineage>
</organism>
<feature type="domain" description="Carrier" evidence="6">
    <location>
        <begin position="1805"/>
        <end position="1880"/>
    </location>
</feature>
<dbReference type="PANTHER" id="PTHR43775">
    <property type="entry name" value="FATTY ACID SYNTHASE"/>
    <property type="match status" value="1"/>
</dbReference>
<feature type="region of interest" description="Disordered" evidence="5">
    <location>
        <begin position="350"/>
        <end position="376"/>
    </location>
</feature>
<evidence type="ECO:0000256" key="5">
    <source>
        <dbReference type="SAM" id="MobiDB-lite"/>
    </source>
</evidence>
<feature type="region of interest" description="C-terminal hotdog fold" evidence="4">
    <location>
        <begin position="1475"/>
        <end position="1622"/>
    </location>
</feature>
<dbReference type="Proteomes" id="UP000324241">
    <property type="component" value="Unassembled WGS sequence"/>
</dbReference>
<comment type="caution">
    <text evidence="9">The sequence shown here is derived from an EMBL/GenBank/DDBJ whole genome shotgun (WGS) entry which is preliminary data.</text>
</comment>
<dbReference type="Pfam" id="PF00550">
    <property type="entry name" value="PP-binding"/>
    <property type="match status" value="2"/>
</dbReference>
<feature type="compositionally biased region" description="Low complexity" evidence="5">
    <location>
        <begin position="1634"/>
        <end position="1654"/>
    </location>
</feature>
<feature type="domain" description="Carrier" evidence="6">
    <location>
        <begin position="1684"/>
        <end position="1762"/>
    </location>
</feature>
<dbReference type="SMART" id="SM00827">
    <property type="entry name" value="PKS_AT"/>
    <property type="match status" value="1"/>
</dbReference>
<dbReference type="GO" id="GO:0031177">
    <property type="term" value="F:phosphopantetheine binding"/>
    <property type="evidence" value="ECO:0007669"/>
    <property type="project" value="InterPro"/>
</dbReference>
<feature type="region of interest" description="Disordered" evidence="5">
    <location>
        <begin position="1628"/>
        <end position="1672"/>
    </location>
</feature>
<dbReference type="Pfam" id="PF02801">
    <property type="entry name" value="Ketoacyl-synt_C"/>
    <property type="match status" value="1"/>
</dbReference>
<evidence type="ECO:0000256" key="3">
    <source>
        <dbReference type="ARBA" id="ARBA00022679"/>
    </source>
</evidence>
<dbReference type="SMART" id="SM00825">
    <property type="entry name" value="PKS_KS"/>
    <property type="match status" value="1"/>
</dbReference>
<dbReference type="InterPro" id="IPR009081">
    <property type="entry name" value="PP-bd_ACP"/>
</dbReference>
<dbReference type="InterPro" id="IPR014043">
    <property type="entry name" value="Acyl_transferase_dom"/>
</dbReference>
<evidence type="ECO:0000256" key="4">
    <source>
        <dbReference type="PROSITE-ProRule" id="PRU01363"/>
    </source>
</evidence>
<dbReference type="PROSITE" id="PS00606">
    <property type="entry name" value="KS3_1"/>
    <property type="match status" value="1"/>
</dbReference>
<dbReference type="Pfam" id="PF00109">
    <property type="entry name" value="ketoacyl-synt"/>
    <property type="match status" value="1"/>
</dbReference>
<gene>
    <name evidence="9" type="ORF">ATNIH1004_009518</name>
</gene>
<dbReference type="SMART" id="SM00823">
    <property type="entry name" value="PKS_PP"/>
    <property type="match status" value="2"/>
</dbReference>
<dbReference type="Gene3D" id="1.10.1200.10">
    <property type="entry name" value="ACP-like"/>
    <property type="match status" value="2"/>
</dbReference>
<dbReference type="InterPro" id="IPR050091">
    <property type="entry name" value="PKS_NRPS_Biosynth_Enz"/>
</dbReference>
<dbReference type="InterPro" id="IPR016035">
    <property type="entry name" value="Acyl_Trfase/lysoPLipase"/>
</dbReference>
<keyword evidence="1" id="KW-0596">Phosphopantetheine</keyword>
<proteinExistence type="predicted"/>
<dbReference type="SUPFAM" id="SSF53474">
    <property type="entry name" value="alpha/beta-Hydrolases"/>
    <property type="match status" value="1"/>
</dbReference>
<dbReference type="InterPro" id="IPR016036">
    <property type="entry name" value="Malonyl_transacylase_ACP-bd"/>
</dbReference>
<feature type="domain" description="Ketosynthase family 3 (KS3)" evidence="7">
    <location>
        <begin position="380"/>
        <end position="813"/>
    </location>
</feature>
<dbReference type="SUPFAM" id="SSF47336">
    <property type="entry name" value="ACP-like"/>
    <property type="match status" value="2"/>
</dbReference>
<protein>
    <submittedName>
        <fullName evidence="9">Type I Polyketide synthases (Type I PKS)</fullName>
    </submittedName>
</protein>
<dbReference type="GO" id="GO:0044550">
    <property type="term" value="P:secondary metabolite biosynthetic process"/>
    <property type="evidence" value="ECO:0007669"/>
    <property type="project" value="TreeGrafter"/>
</dbReference>
<dbReference type="InterPro" id="IPR030918">
    <property type="entry name" value="PT_fungal_PKS"/>
</dbReference>
<feature type="active site" description="Proton acceptor; for dehydratase activity" evidence="4">
    <location>
        <position position="1348"/>
    </location>
</feature>
<dbReference type="GeneID" id="54332220"/>
<dbReference type="InterPro" id="IPR049900">
    <property type="entry name" value="PKS_mFAS_DH"/>
</dbReference>
<dbReference type="InterPro" id="IPR001031">
    <property type="entry name" value="Thioesterase"/>
</dbReference>
<dbReference type="SUPFAM" id="SSF52151">
    <property type="entry name" value="FabD/lysophospholipase-like"/>
    <property type="match status" value="2"/>
</dbReference>
<feature type="region of interest" description="Disordered" evidence="5">
    <location>
        <begin position="1892"/>
        <end position="1943"/>
    </location>
</feature>
<reference evidence="9 10" key="1">
    <citation type="submission" date="2019-08" db="EMBL/GenBank/DDBJ databases">
        <title>The genome sequence of a newly discovered highly antifungal drug resistant Aspergillus species, Aspergillus tanneri NIH 1004.</title>
        <authorList>
            <person name="Mounaud S."/>
            <person name="Singh I."/>
            <person name="Joardar V."/>
            <person name="Pakala S."/>
            <person name="Pakala S."/>
            <person name="Venepally P."/>
            <person name="Chung J.K."/>
            <person name="Losada L."/>
            <person name="Nierman W.C."/>
        </authorList>
    </citation>
    <scope>NUCLEOTIDE SEQUENCE [LARGE SCALE GENOMIC DNA]</scope>
    <source>
        <strain evidence="9 10">NIH1004</strain>
    </source>
</reference>
<dbReference type="Pfam" id="PF00698">
    <property type="entry name" value="Acyl_transf_1"/>
    <property type="match status" value="1"/>
</dbReference>
<dbReference type="InterPro" id="IPR014030">
    <property type="entry name" value="Ketoacyl_synth_N"/>
</dbReference>
<dbReference type="Gene3D" id="3.30.70.3290">
    <property type="match status" value="1"/>
</dbReference>
<dbReference type="InterPro" id="IPR029058">
    <property type="entry name" value="AB_hydrolase_fold"/>
</dbReference>
<dbReference type="PROSITE" id="PS50075">
    <property type="entry name" value="CARRIER"/>
    <property type="match status" value="2"/>
</dbReference>
<dbReference type="Pfam" id="PF22621">
    <property type="entry name" value="CurL-like_PKS_C"/>
    <property type="match status" value="1"/>
</dbReference>
<feature type="region of interest" description="N-terminal hotdog fold" evidence="4">
    <location>
        <begin position="1316"/>
        <end position="1448"/>
    </location>
</feature>
<evidence type="ECO:0000259" key="7">
    <source>
        <dbReference type="PROSITE" id="PS52004"/>
    </source>
</evidence>
<dbReference type="SUPFAM" id="SSF55048">
    <property type="entry name" value="Probable ACP-binding domain of malonyl-CoA ACP transacylase"/>
    <property type="match status" value="1"/>
</dbReference>
<sequence length="2229" mass="242004">MSANMHIYLIGDQTASIFEEFQNLLHDREDAFSQSFLNQVYFLLRAEVAKVRGIHSDSLPRFSSLADLLLIRRDGKLHASLDQALACAFQIATFMSRCGKSGGLYPQPGDSYVVGLCTGTLSAAAICASRTLTELIPAGLKAVTVAFKTGLLAQKMAQVVEKPSKLGRDNSWSAVFCGIGHASADESIRIFSDEHALPPLSMPFVSAVAENNVTVTAPPSVMVSLKNSASFSQYRNITLPLQVPYHSRHLFTESDILSILDSTNIDDCYNRQPFLPLVSGYTGKTVWAGTFRSLLEASLQDILLNPIRWDLVAPRVAKMALSVSESFPAVHPIATGLGRSLTKAMEFEAGPSFSRTQEPRSKPESPSAGIKSRVSSGTAGSKIAIVGMSGRFPGGGDSNELFWQLLRDGVDTHKVVPARSWNVETHTDPTMKRKNTAATPYGCWLDHPELFDNRFFYISPREAPQVDPAQRLALMTAYEAIEQAGIVPDGSPSTQKDRVGIFYGCTSQDWMETNSPQNIDTFYIPGGNRAFIPGRINYFFKFSGPSLSIDTACSSSLAAINVACLSLWNGDTDCAIAGGTNVLTNPDPTAGLDRGHFLSRTGNCKTFDDGADGYCRGEGAATVILKRLEDALAENDPIQGVICGAFTNHSAEAESITRPHVGAQRAIFRKVMDQAGVDPQDVSYVEMHGTGTQAGDAAEMSSVLHVFAPEGAKPRKDDHKLYLGSAKANIGHGEAVSGVSSLVKVLMMLKKNEIPPHIGIKTKINHRFPADLTERGVHIAREPTAWNWTKGQRKAFINNFSAAGGNTAILIEEAPPVRTLEGRDPRSTHVVAVSAQTAPSLKANMEALKAHISTLPNTENVLAQLSYTTTARRMHHMYRHIVYGSTLSDIKAQLQSAIDADAGSKRVVATPSVVFAFTGQGSQYPGMARQLMNDVDSFRMDIAKYEQVAIAQGFSPFKHILTASDGESTDYPPTAVQLAIVALEMALFNLWRSWGVSPTAVVGHSLGEYAALNAAGVLSDSDTIYLVGTRAQLLERHCSQGTHSMLAVKAAAESVAPHLTGSAVEVACINGPQDVVLSGRADIVNKFQKRLAELGFKSTLLKVPFAFHSSQVDPLLADFEASYAGVRFSDATVPVLRPLTADVTTEGKAFSGDYLARHCRQKVDMLGAVRTAEQQKVVAASSVLIELGPQPVVSGMFKSTVPSVTALPTLKRGGDTWSLIPPAMAALYNNGVAGLKFAEYHRPFPASHRVLELNSYSWSLQPFWMQYEHDWSLKKGDPPTAASAVPLPQSKPFQQLEQQPEPPKPKAMTLKTTTVHKVVEEKLDGSGGSLITESDIASEELSGFVKGHVVNGVPLCTPSVYCDIALTIGKYLRDKYRNEWASSLVEVSDMVVERALVAQTQGPQYLRAVARIDWSTKSITTGFHSADAAGNLLAKHAACVIRYSKPEVSKDLATEAKASRERIDRLYDGLAKRTTYRFSKNMAYRAVSALATFDPDHQAVTEVVLDSDNRESSSTVNLSLIKKGGDFHTHPAFIDNISQGGGFVMNCNDDADLTKHIYVNHGWRSYLELEPLDPSKTYMTHVQMKEGEGGMWEGNVLVFNGDKLAARFGRVLLQGVPRRLMNMILSQESGSKAPSKQATKSQPQPKPQPSQTAAIPKPGPPTSAPVPAAESPLLSVRKADKVAKPSSGRIEKVIAILSEESGVPSNELTDETNFADIGIDSLLITIVSGRLMEELDIDIDSREFLDELLTVKDLKRRLSEGEPEDEASEIEAASAPPIEVNYVAQEARPEPVVPQPALRTTQAPQVDFEPMLKIISEESGVPLEELTDDVNFADAGIDSLLCVLITGRWQEELSLEVDSTTVFSEMETIRGLKNYLASILGVPEVPVEPQISALGHTDSGSATSLVPDDTGESSTDEDRSWKGLTPATTHSGHSTPPPSTAAAEKLRIVEESRPPRRAIPDEQVPKASSLLLQGRPRTGVKNLFLFPDGSGSASSYSRMGKLQANVAVIGLNCPYVRNPEAMTCTLDQMIRRYLDEIRRRQPIGPYSLGGWSAGGILAYRAAQELIREGETVDDLVLLDSPEPIGLNKLPQRFIDHLESCGLWTDGSAGNKENTQLSARVAAHFDAIMDLLCDYYADPLPEGYTPKVSILWATECLLDGVRFPKLPAGDDDVEDMKFLTEPRSDFSAGRWANFFPGEEIFIERAAGLDHFGMMRSSDEAVARFLERAFA</sequence>
<dbReference type="InterPro" id="IPR018201">
    <property type="entry name" value="Ketoacyl_synth_AS"/>
</dbReference>
<dbReference type="GO" id="GO:0004315">
    <property type="term" value="F:3-oxoacyl-[acyl-carrier-protein] synthase activity"/>
    <property type="evidence" value="ECO:0007669"/>
    <property type="project" value="InterPro"/>
</dbReference>
<dbReference type="PROSITE" id="PS52004">
    <property type="entry name" value="KS3_2"/>
    <property type="match status" value="1"/>
</dbReference>
<evidence type="ECO:0000256" key="2">
    <source>
        <dbReference type="ARBA" id="ARBA00022553"/>
    </source>
</evidence>
<dbReference type="VEuPathDB" id="FungiDB:EYZ11_002939"/>
<dbReference type="Gene3D" id="3.40.47.10">
    <property type="match status" value="1"/>
</dbReference>
<dbReference type="InterPro" id="IPR032088">
    <property type="entry name" value="SAT"/>
</dbReference>
<name>A0A5M9MAS4_9EURO</name>
<dbReference type="Pfam" id="PF16073">
    <property type="entry name" value="SAT"/>
    <property type="match status" value="1"/>
</dbReference>
<keyword evidence="2" id="KW-0597">Phosphoprotein</keyword>
<evidence type="ECO:0000259" key="8">
    <source>
        <dbReference type="PROSITE" id="PS52019"/>
    </source>
</evidence>
<evidence type="ECO:0000259" key="6">
    <source>
        <dbReference type="PROSITE" id="PS50075"/>
    </source>
</evidence>
<dbReference type="InterPro" id="IPR014031">
    <property type="entry name" value="Ketoacyl_synth_C"/>
</dbReference>
<dbReference type="NCBIfam" id="TIGR04532">
    <property type="entry name" value="PT_fungal_PKS"/>
    <property type="match status" value="1"/>
</dbReference>
<dbReference type="InterPro" id="IPR016039">
    <property type="entry name" value="Thiolase-like"/>
</dbReference>
<dbReference type="Pfam" id="PF00975">
    <property type="entry name" value="Thioesterase"/>
    <property type="match status" value="1"/>
</dbReference>
<evidence type="ECO:0000313" key="9">
    <source>
        <dbReference type="EMBL" id="KAA8642766.1"/>
    </source>
</evidence>
<evidence type="ECO:0000313" key="10">
    <source>
        <dbReference type="Proteomes" id="UP000324241"/>
    </source>
</evidence>
<dbReference type="GO" id="GO:0004312">
    <property type="term" value="F:fatty acid synthase activity"/>
    <property type="evidence" value="ECO:0007669"/>
    <property type="project" value="TreeGrafter"/>
</dbReference>
<feature type="domain" description="PKS/mFAS DH" evidence="8">
    <location>
        <begin position="1316"/>
        <end position="1622"/>
    </location>
</feature>
<dbReference type="PANTHER" id="PTHR43775:SF40">
    <property type="entry name" value="NORSOLORINIC ACID SYNTHASE STCA"/>
    <property type="match status" value="1"/>
</dbReference>
<dbReference type="Gene3D" id="3.10.129.110">
    <property type="entry name" value="Polyketide synthase dehydratase"/>
    <property type="match status" value="1"/>
</dbReference>
<dbReference type="RefSeq" id="XP_033422128.1">
    <property type="nucleotide sequence ID" value="XM_033574110.1"/>
</dbReference>
<dbReference type="CDD" id="cd00833">
    <property type="entry name" value="PKS"/>
    <property type="match status" value="1"/>
</dbReference>
<dbReference type="InterPro" id="IPR020806">
    <property type="entry name" value="PKS_PP-bd"/>
</dbReference>
<dbReference type="GO" id="GO:0006633">
    <property type="term" value="P:fatty acid biosynthetic process"/>
    <property type="evidence" value="ECO:0007669"/>
    <property type="project" value="InterPro"/>
</dbReference>
<dbReference type="InterPro" id="IPR042104">
    <property type="entry name" value="PKS_dehydratase_sf"/>
</dbReference>
<dbReference type="Gene3D" id="3.40.366.10">
    <property type="entry name" value="Malonyl-Coenzyme A Acyl Carrier Protein, domain 2"/>
    <property type="match status" value="2"/>
</dbReference>